<keyword evidence="7" id="KW-1185">Reference proteome</keyword>
<evidence type="ECO:0000259" key="5">
    <source>
        <dbReference type="Pfam" id="PF13407"/>
    </source>
</evidence>
<dbReference type="RefSeq" id="WP_161156285.1">
    <property type="nucleotide sequence ID" value="NZ_WEKT01000024.1"/>
</dbReference>
<dbReference type="AlphaFoldDB" id="A0A7X4LM27"/>
<evidence type="ECO:0000256" key="2">
    <source>
        <dbReference type="ARBA" id="ARBA00007639"/>
    </source>
</evidence>
<evidence type="ECO:0000313" key="6">
    <source>
        <dbReference type="EMBL" id="MZI94152.1"/>
    </source>
</evidence>
<dbReference type="InterPro" id="IPR025997">
    <property type="entry name" value="SBP_2_dom"/>
</dbReference>
<name>A0A7X4LM27_9VIBR</name>
<dbReference type="GO" id="GO:0030246">
    <property type="term" value="F:carbohydrate binding"/>
    <property type="evidence" value="ECO:0007669"/>
    <property type="project" value="UniProtKB-ARBA"/>
</dbReference>
<proteinExistence type="inferred from homology"/>
<dbReference type="PANTHER" id="PTHR46847">
    <property type="entry name" value="D-ALLOSE-BINDING PERIPLASMIC PROTEIN-RELATED"/>
    <property type="match status" value="1"/>
</dbReference>
<dbReference type="PANTHER" id="PTHR46847:SF1">
    <property type="entry name" value="D-ALLOSE-BINDING PERIPLASMIC PROTEIN-RELATED"/>
    <property type="match status" value="1"/>
</dbReference>
<keyword evidence="4" id="KW-0732">Signal</keyword>
<evidence type="ECO:0000313" key="7">
    <source>
        <dbReference type="Proteomes" id="UP000462621"/>
    </source>
</evidence>
<dbReference type="GO" id="GO:0030313">
    <property type="term" value="C:cell envelope"/>
    <property type="evidence" value="ECO:0007669"/>
    <property type="project" value="UniProtKB-SubCell"/>
</dbReference>
<dbReference type="Gene3D" id="3.40.50.2300">
    <property type="match status" value="2"/>
</dbReference>
<evidence type="ECO:0000256" key="1">
    <source>
        <dbReference type="ARBA" id="ARBA00004196"/>
    </source>
</evidence>
<evidence type="ECO:0000256" key="3">
    <source>
        <dbReference type="ARBA" id="ARBA00022181"/>
    </source>
</evidence>
<dbReference type="EMBL" id="WEKT01000024">
    <property type="protein sequence ID" value="MZI94152.1"/>
    <property type="molecule type" value="Genomic_DNA"/>
</dbReference>
<comment type="subcellular location">
    <subcellularLocation>
        <location evidence="1">Cell envelope</location>
    </subcellularLocation>
</comment>
<comment type="similarity">
    <text evidence="2">Belongs to the bacterial solute-binding protein 2 family.</text>
</comment>
<sequence length="255" mass="27876">MVMIYIDSAGGDEEFQYQQIKSYIEAGADAIIVLTTGNFERKQKIVKLAKTHPLIFLNVPPVEDLSKLPAKAIYVGSNEKESGTMEMEALAKLASHQGNVALLMGEVNHPAAKVRTQDVKDVLSQYPDMKLVKSESANWVKNQAYTVVKKWLADGVNFKVLVANNDEMALGGLMAIKDSGKDPKAYFVGGINGSKDALSEMEQGNLDVTVLQDAVGQAQTAVNVAYKVIDKESVEPVVWVPFQLITPDNLSNYLK</sequence>
<dbReference type="Pfam" id="PF13407">
    <property type="entry name" value="Peripla_BP_4"/>
    <property type="match status" value="1"/>
</dbReference>
<dbReference type="GO" id="GO:0055085">
    <property type="term" value="P:transmembrane transport"/>
    <property type="evidence" value="ECO:0007669"/>
    <property type="project" value="UniProtKB-ARBA"/>
</dbReference>
<organism evidence="6 7">
    <name type="scientific">Vibrio eleionomae</name>
    <dbReference type="NCBI Taxonomy" id="2653505"/>
    <lineage>
        <taxon>Bacteria</taxon>
        <taxon>Pseudomonadati</taxon>
        <taxon>Pseudomonadota</taxon>
        <taxon>Gammaproteobacteria</taxon>
        <taxon>Vibrionales</taxon>
        <taxon>Vibrionaceae</taxon>
        <taxon>Vibrio</taxon>
    </lineage>
</organism>
<dbReference type="InterPro" id="IPR028082">
    <property type="entry name" value="Peripla_BP_I"/>
</dbReference>
<dbReference type="Proteomes" id="UP000462621">
    <property type="component" value="Unassembled WGS sequence"/>
</dbReference>
<gene>
    <name evidence="6" type="ORF">F9817_13210</name>
</gene>
<feature type="domain" description="Periplasmic binding protein" evidence="5">
    <location>
        <begin position="6"/>
        <end position="232"/>
    </location>
</feature>
<accession>A0A7X4LM27</accession>
<dbReference type="SUPFAM" id="SSF53822">
    <property type="entry name" value="Periplasmic binding protein-like I"/>
    <property type="match status" value="1"/>
</dbReference>
<comment type="caution">
    <text evidence="6">The sequence shown here is derived from an EMBL/GenBank/DDBJ whole genome shotgun (WGS) entry which is preliminary data.</text>
</comment>
<evidence type="ECO:0000256" key="4">
    <source>
        <dbReference type="ARBA" id="ARBA00022729"/>
    </source>
</evidence>
<reference evidence="6 7" key="1">
    <citation type="submission" date="2019-10" db="EMBL/GenBank/DDBJ databases">
        <title>Vibrio sp. nov. isolated from a shrimp pond.</title>
        <authorList>
            <person name="Gomez-Gil B."/>
            <person name="Enciso-Ibarra J."/>
            <person name="Enciso-Ibarra K."/>
            <person name="Bolan-Mejia C."/>
        </authorList>
    </citation>
    <scope>NUCLEOTIDE SEQUENCE [LARGE SCALE GENOMIC DNA]</scope>
    <source>
        <strain evidence="6 7">CAIM 722</strain>
    </source>
</reference>
<protein>
    <recommendedName>
        <fullName evidence="3">Autoinducer 2-binding periplasmic protein LuxP</fullName>
    </recommendedName>
</protein>